<evidence type="ECO:0000256" key="2">
    <source>
        <dbReference type="ARBA" id="ARBA00009670"/>
    </source>
</evidence>
<protein>
    <recommendedName>
        <fullName evidence="6">ABC1 atypical kinase-like domain-containing protein</fullName>
    </recommendedName>
</protein>
<reference evidence="7 9" key="2">
    <citation type="journal article" date="2013" name="Nature">
        <title>Insights into bilaterian evolution from three spiralian genomes.</title>
        <authorList>
            <person name="Simakov O."/>
            <person name="Marletaz F."/>
            <person name="Cho S.J."/>
            <person name="Edsinger-Gonzales E."/>
            <person name="Havlak P."/>
            <person name="Hellsten U."/>
            <person name="Kuo D.H."/>
            <person name="Larsson T."/>
            <person name="Lv J."/>
            <person name="Arendt D."/>
            <person name="Savage R."/>
            <person name="Osoegawa K."/>
            <person name="de Jong P."/>
            <person name="Grimwood J."/>
            <person name="Chapman J.A."/>
            <person name="Shapiro H."/>
            <person name="Aerts A."/>
            <person name="Otillar R.P."/>
            <person name="Terry A.Y."/>
            <person name="Boore J.L."/>
            <person name="Grigoriev I.V."/>
            <person name="Lindberg D.R."/>
            <person name="Seaver E.C."/>
            <person name="Weisblat D.A."/>
            <person name="Putnam N.H."/>
            <person name="Rokhsar D.S."/>
        </authorList>
    </citation>
    <scope>NUCLEOTIDE SEQUENCE</scope>
    <source>
        <strain evidence="7 9">I ESC-2004</strain>
    </source>
</reference>
<evidence type="ECO:0000256" key="1">
    <source>
        <dbReference type="ARBA" id="ARBA00004749"/>
    </source>
</evidence>
<dbReference type="Proteomes" id="UP000014760">
    <property type="component" value="Unassembled WGS sequence"/>
</dbReference>
<keyword evidence="3" id="KW-0808">Transferase</keyword>
<sequence>MSLSSDLSALLRGLSKVAKSVASHKQQEAQKIWRNSSLKEMASQASIKAEEGISEAVLKQGNIKFNVVAGASSVAEKVLKQPQVFKEQHNPSGADTFDGFPEDIAEKYSVEETVHASRPIGFTTPEKMEAVSQSPTMEAVSQSTTPDPPKKSFHYDATAEAITFDPSIKFREKYSRSSSKLKPLAKNFKQQLGDRSRERKVPGSRIGRLVSFGSLAAGLGVGALAEVTRRGLGMNKDGTNAERIVNTLCRVRGAALKLGQMLSIQDNSLINPELQRIFERVRQSADFMPGWQMERVLTQQLGDDWKDRLKDFQDRPFAAASIGQVHKATLEDGRDVAMKIQYPGVADSIDSDINNLMAVLKVWQILPEGLYADAAIQVARVELRDECNYIKEAAHSEKFRELLKDDPVFFVPEIIQDFSSEQVLTSELVSGISLDKAVTLDQETRNWICYQILRLCLKELFTLNYMQTDPNWANFLYDSETERITLIDFGASREFSKEFTDAYIQVIKGATESNFQKVIDGSIKLGFLTGYETKVMQKAHVDAVMILGEAFASEEPFDFGQQTTAGRIHDLIPVMLKHRLTAPPKRATHYTVKCLAVFYCALN</sequence>
<name>R7TMF1_CAPTE</name>
<dbReference type="GO" id="GO:0005524">
    <property type="term" value="F:ATP binding"/>
    <property type="evidence" value="ECO:0007669"/>
    <property type="project" value="UniProtKB-KW"/>
</dbReference>
<dbReference type="PANTHER" id="PTHR43851">
    <property type="match status" value="1"/>
</dbReference>
<evidence type="ECO:0000313" key="7">
    <source>
        <dbReference type="EMBL" id="ELT95038.1"/>
    </source>
</evidence>
<keyword evidence="5" id="KW-0067">ATP-binding</keyword>
<dbReference type="GO" id="GO:0016740">
    <property type="term" value="F:transferase activity"/>
    <property type="evidence" value="ECO:0007669"/>
    <property type="project" value="UniProtKB-KW"/>
</dbReference>
<evidence type="ECO:0000313" key="9">
    <source>
        <dbReference type="Proteomes" id="UP000014760"/>
    </source>
</evidence>
<evidence type="ECO:0000256" key="3">
    <source>
        <dbReference type="ARBA" id="ARBA00022679"/>
    </source>
</evidence>
<dbReference type="EMBL" id="KB309231">
    <property type="protein sequence ID" value="ELT95038.1"/>
    <property type="molecule type" value="Genomic_DNA"/>
</dbReference>
<feature type="domain" description="ABC1 atypical kinase-like" evidence="6">
    <location>
        <begin position="281"/>
        <end position="519"/>
    </location>
</feature>
<reference evidence="9" key="1">
    <citation type="submission" date="2012-12" db="EMBL/GenBank/DDBJ databases">
        <authorList>
            <person name="Hellsten U."/>
            <person name="Grimwood J."/>
            <person name="Chapman J.A."/>
            <person name="Shapiro H."/>
            <person name="Aerts A."/>
            <person name="Otillar R.P."/>
            <person name="Terry A.Y."/>
            <person name="Boore J.L."/>
            <person name="Simakov O."/>
            <person name="Marletaz F."/>
            <person name="Cho S.-J."/>
            <person name="Edsinger-Gonzales E."/>
            <person name="Havlak P."/>
            <person name="Kuo D.-H."/>
            <person name="Larsson T."/>
            <person name="Lv J."/>
            <person name="Arendt D."/>
            <person name="Savage R."/>
            <person name="Osoegawa K."/>
            <person name="de Jong P."/>
            <person name="Lindberg D.R."/>
            <person name="Seaver E.C."/>
            <person name="Weisblat D.A."/>
            <person name="Putnam N.H."/>
            <person name="Grigoriev I.V."/>
            <person name="Rokhsar D.S."/>
        </authorList>
    </citation>
    <scope>NUCLEOTIDE SEQUENCE</scope>
    <source>
        <strain evidence="9">I ESC-2004</strain>
    </source>
</reference>
<dbReference type="InterPro" id="IPR004147">
    <property type="entry name" value="ABC1_dom"/>
</dbReference>
<dbReference type="Pfam" id="PF03109">
    <property type="entry name" value="ABC1"/>
    <property type="match status" value="1"/>
</dbReference>
<evidence type="ECO:0000313" key="8">
    <source>
        <dbReference type="EnsemblMetazoa" id="CapteP4776"/>
    </source>
</evidence>
<dbReference type="CDD" id="cd13970">
    <property type="entry name" value="ABC1_ADCK3"/>
    <property type="match status" value="1"/>
</dbReference>
<dbReference type="STRING" id="283909.R7TMF1"/>
<reference evidence="8" key="3">
    <citation type="submission" date="2015-06" db="UniProtKB">
        <authorList>
            <consortium name="EnsemblMetazoa"/>
        </authorList>
    </citation>
    <scope>IDENTIFICATION</scope>
</reference>
<evidence type="ECO:0000256" key="4">
    <source>
        <dbReference type="ARBA" id="ARBA00022741"/>
    </source>
</evidence>
<dbReference type="Gene3D" id="1.10.510.10">
    <property type="entry name" value="Transferase(Phosphotransferase) domain 1"/>
    <property type="match status" value="1"/>
</dbReference>
<dbReference type="InterPro" id="IPR011009">
    <property type="entry name" value="Kinase-like_dom_sf"/>
</dbReference>
<comment type="similarity">
    <text evidence="2">Belongs to the protein kinase superfamily. ADCK protein kinase family.</text>
</comment>
<dbReference type="OMA" id="FRHANLF"/>
<organism evidence="7">
    <name type="scientific">Capitella teleta</name>
    <name type="common">Polychaete worm</name>
    <dbReference type="NCBI Taxonomy" id="283909"/>
    <lineage>
        <taxon>Eukaryota</taxon>
        <taxon>Metazoa</taxon>
        <taxon>Spiralia</taxon>
        <taxon>Lophotrochozoa</taxon>
        <taxon>Annelida</taxon>
        <taxon>Polychaeta</taxon>
        <taxon>Sedentaria</taxon>
        <taxon>Scolecida</taxon>
        <taxon>Capitellidae</taxon>
        <taxon>Capitella</taxon>
    </lineage>
</organism>
<accession>R7TMF1</accession>
<proteinExistence type="inferred from homology"/>
<dbReference type="GO" id="GO:0006744">
    <property type="term" value="P:ubiquinone biosynthetic process"/>
    <property type="evidence" value="ECO:0007669"/>
    <property type="project" value="TreeGrafter"/>
</dbReference>
<dbReference type="InterPro" id="IPR034646">
    <property type="entry name" value="ADCK3_dom"/>
</dbReference>
<dbReference type="FunCoup" id="R7TMF1">
    <property type="interactions" value="1009"/>
</dbReference>
<comment type="pathway">
    <text evidence="1">Cofactor biosynthesis; ubiquinone biosynthesis.</text>
</comment>
<keyword evidence="4" id="KW-0547">Nucleotide-binding</keyword>
<keyword evidence="9" id="KW-1185">Reference proteome</keyword>
<dbReference type="SUPFAM" id="SSF56112">
    <property type="entry name" value="Protein kinase-like (PK-like)"/>
    <property type="match status" value="1"/>
</dbReference>
<dbReference type="InterPro" id="IPR051409">
    <property type="entry name" value="Atypical_kinase_ADCK"/>
</dbReference>
<dbReference type="OrthoDB" id="201153at2759"/>
<evidence type="ECO:0000259" key="6">
    <source>
        <dbReference type="Pfam" id="PF03109"/>
    </source>
</evidence>
<dbReference type="EMBL" id="AMQN01012000">
    <property type="status" value="NOT_ANNOTATED_CDS"/>
    <property type="molecule type" value="Genomic_DNA"/>
</dbReference>
<dbReference type="EnsemblMetazoa" id="CapteT4776">
    <property type="protein sequence ID" value="CapteP4776"/>
    <property type="gene ID" value="CapteG4776"/>
</dbReference>
<dbReference type="HOGENOM" id="CLU_006533_9_1_1"/>
<dbReference type="PANTHER" id="PTHR43851:SF3">
    <property type="entry name" value="COENZYME Q8"/>
    <property type="match status" value="1"/>
</dbReference>
<evidence type="ECO:0000256" key="5">
    <source>
        <dbReference type="ARBA" id="ARBA00022840"/>
    </source>
</evidence>
<gene>
    <name evidence="7" type="ORF">CAPTEDRAFT_4776</name>
</gene>
<dbReference type="AlphaFoldDB" id="R7TMF1"/>